<dbReference type="AlphaFoldDB" id="A0A229RKF8"/>
<dbReference type="OrthoDB" id="3774920at2"/>
<dbReference type="Gene3D" id="3.40.109.10">
    <property type="entry name" value="NADH Oxidase"/>
    <property type="match status" value="1"/>
</dbReference>
<dbReference type="Proteomes" id="UP000215563">
    <property type="component" value="Unassembled WGS sequence"/>
</dbReference>
<comment type="caution">
    <text evidence="4">The sequence shown here is derived from an EMBL/GenBank/DDBJ whole genome shotgun (WGS) entry which is preliminary data.</text>
</comment>
<dbReference type="CDD" id="cd02062">
    <property type="entry name" value="Nitro_FMN_reductase"/>
    <property type="match status" value="1"/>
</dbReference>
<organism evidence="4 5">
    <name type="scientific">Amycolatopsis alba DSM 44262</name>
    <dbReference type="NCBI Taxonomy" id="1125972"/>
    <lineage>
        <taxon>Bacteria</taxon>
        <taxon>Bacillati</taxon>
        <taxon>Actinomycetota</taxon>
        <taxon>Actinomycetes</taxon>
        <taxon>Pseudonocardiales</taxon>
        <taxon>Pseudonocardiaceae</taxon>
        <taxon>Amycolatopsis</taxon>
    </lineage>
</organism>
<dbReference type="PANTHER" id="PTHR43673">
    <property type="entry name" value="NAD(P)H NITROREDUCTASE YDGI-RELATED"/>
    <property type="match status" value="1"/>
</dbReference>
<keyword evidence="5" id="KW-1185">Reference proteome</keyword>
<name>A0A229RKF8_AMYAL</name>
<accession>A0A229RKF8</accession>
<gene>
    <name evidence="4" type="ORF">CFP75_26005</name>
</gene>
<dbReference type="SUPFAM" id="SSF55469">
    <property type="entry name" value="FMN-dependent nitroreductase-like"/>
    <property type="match status" value="1"/>
</dbReference>
<dbReference type="InterPro" id="IPR000415">
    <property type="entry name" value="Nitroreductase-like"/>
</dbReference>
<dbReference type="PANTHER" id="PTHR43673:SF10">
    <property type="entry name" value="NADH DEHYDROGENASE_NAD(P)H NITROREDUCTASE XCC3605-RELATED"/>
    <property type="match status" value="1"/>
</dbReference>
<evidence type="ECO:0000259" key="3">
    <source>
        <dbReference type="Pfam" id="PF00881"/>
    </source>
</evidence>
<evidence type="ECO:0000256" key="2">
    <source>
        <dbReference type="ARBA" id="ARBA00023002"/>
    </source>
</evidence>
<protein>
    <submittedName>
        <fullName evidence="4">Nitroreductase</fullName>
    </submittedName>
</protein>
<keyword evidence="2" id="KW-0560">Oxidoreductase</keyword>
<evidence type="ECO:0000256" key="1">
    <source>
        <dbReference type="ARBA" id="ARBA00007118"/>
    </source>
</evidence>
<dbReference type="InterPro" id="IPR029479">
    <property type="entry name" value="Nitroreductase"/>
</dbReference>
<dbReference type="EMBL" id="NMQU01000082">
    <property type="protein sequence ID" value="OXM46961.1"/>
    <property type="molecule type" value="Genomic_DNA"/>
</dbReference>
<evidence type="ECO:0000313" key="5">
    <source>
        <dbReference type="Proteomes" id="UP000215563"/>
    </source>
</evidence>
<dbReference type="RefSeq" id="WP_020631893.1">
    <property type="nucleotide sequence ID" value="NZ_KB913032.1"/>
</dbReference>
<dbReference type="Pfam" id="PF00881">
    <property type="entry name" value="Nitroreductase"/>
    <property type="match status" value="1"/>
</dbReference>
<reference evidence="4 5" key="1">
    <citation type="submission" date="2017-07" db="EMBL/GenBank/DDBJ databases">
        <title>Amycolatopsis alba DSM 44262 Genome sequencing and assembly.</title>
        <authorList>
            <person name="Kaur N."/>
            <person name="Mayilraj S."/>
        </authorList>
    </citation>
    <scope>NUCLEOTIDE SEQUENCE [LARGE SCALE GENOMIC DNA]</scope>
    <source>
        <strain evidence="4 5">DSM 44262</strain>
    </source>
</reference>
<comment type="similarity">
    <text evidence="1">Belongs to the nitroreductase family.</text>
</comment>
<evidence type="ECO:0000313" key="4">
    <source>
        <dbReference type="EMBL" id="OXM46961.1"/>
    </source>
</evidence>
<proteinExistence type="inferred from homology"/>
<sequence>MDTETLLTTTRSVRRKLDLDRPVEEGVLEDCVRVAQQAPAAGILLDAQRWVIVRDPALRAEIAKIVRAEAIPTMAKYGHLTTEAVMRSARHLVDNLGRVPALAIPCMIGRPPEDPVVQNGYYGSVYPGIWSFQLALRAKGLGSSMCAYHLPAREAEVAELLGIPGDVAQISLLAVAYTTQRDFSPAARRPAGEILSFDRWERPA</sequence>
<feature type="domain" description="Nitroreductase" evidence="3">
    <location>
        <begin position="9"/>
        <end position="174"/>
    </location>
</feature>
<dbReference type="GO" id="GO:0016491">
    <property type="term" value="F:oxidoreductase activity"/>
    <property type="evidence" value="ECO:0007669"/>
    <property type="project" value="UniProtKB-KW"/>
</dbReference>